<dbReference type="AlphaFoldDB" id="A0A318TUA0"/>
<dbReference type="InterPro" id="IPR038735">
    <property type="entry name" value="MSMEG_1276-like_NTP-PPase_dom"/>
</dbReference>
<organism evidence="1 2">
    <name type="scientific">Ureibacillus chungkukjangi</name>
    <dbReference type="NCBI Taxonomy" id="1202712"/>
    <lineage>
        <taxon>Bacteria</taxon>
        <taxon>Bacillati</taxon>
        <taxon>Bacillota</taxon>
        <taxon>Bacilli</taxon>
        <taxon>Bacillales</taxon>
        <taxon>Caryophanaceae</taxon>
        <taxon>Ureibacillus</taxon>
    </lineage>
</organism>
<name>A0A318TUA0_9BACL</name>
<dbReference type="OrthoDB" id="9813491at2"/>
<accession>A0A318TUA0</accession>
<reference evidence="1 2" key="1">
    <citation type="submission" date="2018-06" db="EMBL/GenBank/DDBJ databases">
        <title>Genomic Encyclopedia of Archaeal and Bacterial Type Strains, Phase II (KMG-II): from individual species to whole genera.</title>
        <authorList>
            <person name="Goeker M."/>
        </authorList>
    </citation>
    <scope>NUCLEOTIDE SEQUENCE [LARGE SCALE GENOMIC DNA]</scope>
    <source>
        <strain evidence="1 2">KACC 16626</strain>
    </source>
</reference>
<dbReference type="RefSeq" id="WP_107931866.1">
    <property type="nucleotide sequence ID" value="NZ_CP085009.1"/>
</dbReference>
<gene>
    <name evidence="1" type="ORF">BJ095_102137</name>
</gene>
<comment type="caution">
    <text evidence="1">The sequence shown here is derived from an EMBL/GenBank/DDBJ whole genome shotgun (WGS) entry which is preliminary data.</text>
</comment>
<dbReference type="EMBL" id="QJTJ01000002">
    <property type="protein sequence ID" value="PYF08372.1"/>
    <property type="molecule type" value="Genomic_DNA"/>
</dbReference>
<protein>
    <submittedName>
        <fullName evidence="1">Putative house-cleaning noncanonical NTP pyrophosphatase (MazG superfamily)</fullName>
    </submittedName>
</protein>
<evidence type="ECO:0000313" key="1">
    <source>
        <dbReference type="EMBL" id="PYF08372.1"/>
    </source>
</evidence>
<dbReference type="SUPFAM" id="SSF101386">
    <property type="entry name" value="all-alpha NTP pyrophosphatases"/>
    <property type="match status" value="1"/>
</dbReference>
<proteinExistence type="predicted"/>
<dbReference type="Proteomes" id="UP000247416">
    <property type="component" value="Unassembled WGS sequence"/>
</dbReference>
<keyword evidence="2" id="KW-1185">Reference proteome</keyword>
<evidence type="ECO:0000313" key="2">
    <source>
        <dbReference type="Proteomes" id="UP000247416"/>
    </source>
</evidence>
<dbReference type="CDD" id="cd11532">
    <property type="entry name" value="NTP-PPase_COG4997"/>
    <property type="match status" value="1"/>
</dbReference>
<sequence>MLTFNKLVRDKIPSIIEASGEKSQFTILDEKTFIRELKKKLLEEVNEYLASSTKEAATEELADILEVIHSLAKTHQVTIDQVEQVRQKKYEERGGFEGRCFLVSKE</sequence>